<comment type="caution">
    <text evidence="1">The sequence shown here is derived from an EMBL/GenBank/DDBJ whole genome shotgun (WGS) entry which is preliminary data.</text>
</comment>
<proteinExistence type="predicted"/>
<evidence type="ECO:0000313" key="2">
    <source>
        <dbReference type="Proteomes" id="UP000229366"/>
    </source>
</evidence>
<evidence type="ECO:0000313" key="1">
    <source>
        <dbReference type="EMBL" id="PJI76683.1"/>
    </source>
</evidence>
<gene>
    <name evidence="1" type="ORF">B0G85_1887</name>
</gene>
<dbReference type="OrthoDB" id="7022621at2"/>
<dbReference type="Proteomes" id="UP000229366">
    <property type="component" value="Unassembled WGS sequence"/>
</dbReference>
<sequence>MITIYGVRRISLILLAIALEGIPFAWSQNDLQASSTKTLPINPPQYSSAFNGYQSYLEQKITPWNQANAVVENIGGWRAYARESTKLEAQEPIQNSSKSLERVK</sequence>
<keyword evidence="2" id="KW-1185">Reference proteome</keyword>
<reference evidence="1 2" key="1">
    <citation type="submission" date="2017-11" db="EMBL/GenBank/DDBJ databases">
        <title>Genomic Encyclopedia of Type Strains, Phase III (KMG-III): the genomes of soil and plant-associated and newly described type strains.</title>
        <authorList>
            <person name="Whitman W."/>
        </authorList>
    </citation>
    <scope>NUCLEOTIDE SEQUENCE [LARGE SCALE GENOMIC DNA]</scope>
    <source>
        <strain evidence="1 2">UB-Domo-W1</strain>
    </source>
</reference>
<dbReference type="RefSeq" id="WP_100380194.1">
    <property type="nucleotide sequence ID" value="NZ_CBCSBW010000007.1"/>
</dbReference>
<protein>
    <submittedName>
        <fullName evidence="1">Uncharacterized protein</fullName>
    </submittedName>
</protein>
<dbReference type="AlphaFoldDB" id="A0A2M8VIK4"/>
<name>A0A2M8VIK4_9BURK</name>
<accession>A0A2M8VIK4</accession>
<dbReference type="EMBL" id="PGTX01000006">
    <property type="protein sequence ID" value="PJI76683.1"/>
    <property type="molecule type" value="Genomic_DNA"/>
</dbReference>
<organism evidence="1 2">
    <name type="scientific">Polynucleobacter brandtiae</name>
    <dbReference type="NCBI Taxonomy" id="1938816"/>
    <lineage>
        <taxon>Bacteria</taxon>
        <taxon>Pseudomonadati</taxon>
        <taxon>Pseudomonadota</taxon>
        <taxon>Betaproteobacteria</taxon>
        <taxon>Burkholderiales</taxon>
        <taxon>Burkholderiaceae</taxon>
        <taxon>Polynucleobacter</taxon>
    </lineage>
</organism>